<name>A0A5J4U4J4_9EUKA</name>
<reference evidence="1 2" key="1">
    <citation type="submission" date="2019-03" db="EMBL/GenBank/DDBJ databases">
        <title>Single cell metagenomics reveals metabolic interactions within the superorganism composed of flagellate Streblomastix strix and complex community of Bacteroidetes bacteria on its surface.</title>
        <authorList>
            <person name="Treitli S.C."/>
            <person name="Kolisko M."/>
            <person name="Husnik F."/>
            <person name="Keeling P."/>
            <person name="Hampl V."/>
        </authorList>
    </citation>
    <scope>NUCLEOTIDE SEQUENCE [LARGE SCALE GENOMIC DNA]</scope>
    <source>
        <strain evidence="1">ST1C</strain>
    </source>
</reference>
<comment type="caution">
    <text evidence="1">The sequence shown here is derived from an EMBL/GenBank/DDBJ whole genome shotgun (WGS) entry which is preliminary data.</text>
</comment>
<dbReference type="Proteomes" id="UP000324800">
    <property type="component" value="Unassembled WGS sequence"/>
</dbReference>
<evidence type="ECO:0000313" key="1">
    <source>
        <dbReference type="EMBL" id="KAA6364901.1"/>
    </source>
</evidence>
<gene>
    <name evidence="1" type="ORF">EZS28_039573</name>
</gene>
<protein>
    <submittedName>
        <fullName evidence="1">Uncharacterized protein</fullName>
    </submittedName>
</protein>
<dbReference type="AlphaFoldDB" id="A0A5J4U4J4"/>
<dbReference type="EMBL" id="SNRW01021088">
    <property type="protein sequence ID" value="KAA6364901.1"/>
    <property type="molecule type" value="Genomic_DNA"/>
</dbReference>
<organism evidence="1 2">
    <name type="scientific">Streblomastix strix</name>
    <dbReference type="NCBI Taxonomy" id="222440"/>
    <lineage>
        <taxon>Eukaryota</taxon>
        <taxon>Metamonada</taxon>
        <taxon>Preaxostyla</taxon>
        <taxon>Oxymonadida</taxon>
        <taxon>Streblomastigidae</taxon>
        <taxon>Streblomastix</taxon>
    </lineage>
</organism>
<sequence length="115" mass="13257">MNGSIVVMKLLVVGQYKRITPINLQKHPLDQIKYLQRNESRRKLMQFIADDTISYPSFIFSVYVPSDNFCVCSFTALLKQIDPRLLVFIVRKNCSQVSTNSFCYVNGMHIVKGAY</sequence>
<accession>A0A5J4U4J4</accession>
<proteinExistence type="predicted"/>
<evidence type="ECO:0000313" key="2">
    <source>
        <dbReference type="Proteomes" id="UP000324800"/>
    </source>
</evidence>